<accession>A0ABS4GGK9</accession>
<feature type="transmembrane region" description="Helical" evidence="1">
    <location>
        <begin position="150"/>
        <end position="167"/>
    </location>
</feature>
<evidence type="ECO:0000313" key="3">
    <source>
        <dbReference type="Proteomes" id="UP001519342"/>
    </source>
</evidence>
<feature type="transmembrane region" description="Helical" evidence="1">
    <location>
        <begin position="332"/>
        <end position="350"/>
    </location>
</feature>
<feature type="transmembrane region" description="Helical" evidence="1">
    <location>
        <begin position="306"/>
        <end position="326"/>
    </location>
</feature>
<name>A0ABS4GGK9_9FIRM</name>
<protein>
    <submittedName>
        <fullName evidence="2">Membrane protein YkvI</fullName>
    </submittedName>
</protein>
<dbReference type="Proteomes" id="UP001519342">
    <property type="component" value="Unassembled WGS sequence"/>
</dbReference>
<keyword evidence="1" id="KW-0472">Membrane</keyword>
<keyword evidence="1" id="KW-1133">Transmembrane helix</keyword>
<organism evidence="2 3">
    <name type="scientific">Sedimentibacter acidaminivorans</name>
    <dbReference type="NCBI Taxonomy" id="913099"/>
    <lineage>
        <taxon>Bacteria</taxon>
        <taxon>Bacillati</taxon>
        <taxon>Bacillota</taxon>
        <taxon>Tissierellia</taxon>
        <taxon>Sedimentibacter</taxon>
    </lineage>
</organism>
<feature type="transmembrane region" description="Helical" evidence="1">
    <location>
        <begin position="89"/>
        <end position="111"/>
    </location>
</feature>
<proteinExistence type="predicted"/>
<feature type="transmembrane region" description="Helical" evidence="1">
    <location>
        <begin position="192"/>
        <end position="212"/>
    </location>
</feature>
<gene>
    <name evidence="2" type="ORF">J2Z76_002654</name>
</gene>
<feature type="transmembrane region" description="Helical" evidence="1">
    <location>
        <begin position="270"/>
        <end position="294"/>
    </location>
</feature>
<evidence type="ECO:0000256" key="1">
    <source>
        <dbReference type="SAM" id="Phobius"/>
    </source>
</evidence>
<feature type="transmembrane region" description="Helical" evidence="1">
    <location>
        <begin position="224"/>
        <end position="250"/>
    </location>
</feature>
<sequence length="358" mass="39191">MSNKRVNLKQVVRISGAFVAFLIGSGFATGQEVIQYFAAYGYRGIAGIMVMFCLFMYTGVSFITAGYEYKNLREYNIYIYYCGMHIGRFYNLFTIVFAYMSVIVMISGAGATLNEQYSLPVFIGCIIMALLSCCTVILGLNKIVDIIGKIGPVIVILSIFLGLSSIVKNPIGLQNADKIIPNLKLMKSSSNWFFSACLYVGFSILWLATFLSSMGARANSKKEASLGVIGGVTAFSLAVLSIALGLLANIELVEGTMIPSLILAKNINERFADIFSLTVVLGIYTTAVPLLWSVSSRISHEKSYKFSITTIILAIVATLIGLTFPFDFLVNLIYGINGYIGLLFLLLMIIKGIKNKFN</sequence>
<dbReference type="EMBL" id="JAGGKS010000008">
    <property type="protein sequence ID" value="MBP1926784.1"/>
    <property type="molecule type" value="Genomic_DNA"/>
</dbReference>
<feature type="transmembrane region" description="Helical" evidence="1">
    <location>
        <begin position="46"/>
        <end position="69"/>
    </location>
</feature>
<dbReference type="PANTHER" id="PTHR37814">
    <property type="entry name" value="CONSERVED MEMBRANE PROTEIN"/>
    <property type="match status" value="1"/>
</dbReference>
<keyword evidence="1" id="KW-0812">Transmembrane</keyword>
<reference evidence="2 3" key="1">
    <citation type="submission" date="2021-03" db="EMBL/GenBank/DDBJ databases">
        <title>Genomic Encyclopedia of Type Strains, Phase IV (KMG-IV): sequencing the most valuable type-strain genomes for metagenomic binning, comparative biology and taxonomic classification.</title>
        <authorList>
            <person name="Goeker M."/>
        </authorList>
    </citation>
    <scope>NUCLEOTIDE SEQUENCE [LARGE SCALE GENOMIC DNA]</scope>
    <source>
        <strain evidence="2 3">DSM 24004</strain>
    </source>
</reference>
<dbReference type="PANTHER" id="PTHR37814:SF1">
    <property type="entry name" value="MEMBRANE PROTEIN"/>
    <property type="match status" value="1"/>
</dbReference>
<dbReference type="RefSeq" id="WP_209512508.1">
    <property type="nucleotide sequence ID" value="NZ_JAGGKS010000008.1"/>
</dbReference>
<dbReference type="InterPro" id="IPR038728">
    <property type="entry name" value="YkvI-like"/>
</dbReference>
<comment type="caution">
    <text evidence="2">The sequence shown here is derived from an EMBL/GenBank/DDBJ whole genome shotgun (WGS) entry which is preliminary data.</text>
</comment>
<evidence type="ECO:0000313" key="2">
    <source>
        <dbReference type="EMBL" id="MBP1926784.1"/>
    </source>
</evidence>
<feature type="transmembrane region" description="Helical" evidence="1">
    <location>
        <begin position="117"/>
        <end position="138"/>
    </location>
</feature>
<keyword evidence="3" id="KW-1185">Reference proteome</keyword>